<keyword evidence="2" id="KW-1185">Reference proteome</keyword>
<accession>A0ABR8PUW7</accession>
<evidence type="ECO:0000313" key="2">
    <source>
        <dbReference type="Proteomes" id="UP000627781"/>
    </source>
</evidence>
<reference evidence="1 2" key="1">
    <citation type="submission" date="2020-08" db="EMBL/GenBank/DDBJ databases">
        <title>A Genomic Blueprint of the Chicken Gut Microbiome.</title>
        <authorList>
            <person name="Gilroy R."/>
            <person name="Ravi A."/>
            <person name="Getino M."/>
            <person name="Pursley I."/>
            <person name="Horton D.L."/>
            <person name="Alikhan N.-F."/>
            <person name="Baker D."/>
            <person name="Gharbi K."/>
            <person name="Hall N."/>
            <person name="Watson M."/>
            <person name="Adriaenssens E.M."/>
            <person name="Foster-Nyarko E."/>
            <person name="Jarju S."/>
            <person name="Secka A."/>
            <person name="Antonio M."/>
            <person name="Oren A."/>
            <person name="Chaudhuri R."/>
            <person name="La Ragione R.M."/>
            <person name="Hildebrand F."/>
            <person name="Pallen M.J."/>
        </authorList>
    </citation>
    <scope>NUCLEOTIDE SEQUENCE [LARGE SCALE GENOMIC DNA]</scope>
    <source>
        <strain evidence="1 2">Sa3CVN1</strain>
    </source>
</reference>
<proteinExistence type="predicted"/>
<sequence>MRFRVIKQIPIENLLIESDRSFTKINGKRYTFDKLSRVYTLFGELLNINLEKTNTKIAQNFVRLFEK</sequence>
<evidence type="ECO:0000313" key="1">
    <source>
        <dbReference type="EMBL" id="MBD7911975.1"/>
    </source>
</evidence>
<dbReference type="EMBL" id="JACSRA010000017">
    <property type="protein sequence ID" value="MBD7911975.1"/>
    <property type="molecule type" value="Genomic_DNA"/>
</dbReference>
<protein>
    <submittedName>
        <fullName evidence="1">TatD family hydrolase</fullName>
    </submittedName>
</protein>
<dbReference type="GO" id="GO:0016787">
    <property type="term" value="F:hydrolase activity"/>
    <property type="evidence" value="ECO:0007669"/>
    <property type="project" value="UniProtKB-KW"/>
</dbReference>
<dbReference type="Gene3D" id="3.20.20.140">
    <property type="entry name" value="Metal-dependent hydrolases"/>
    <property type="match status" value="1"/>
</dbReference>
<dbReference type="SUPFAM" id="SSF51556">
    <property type="entry name" value="Metallo-dependent hydrolases"/>
    <property type="match status" value="1"/>
</dbReference>
<name>A0ABR8PUW7_9CLOT</name>
<dbReference type="Proteomes" id="UP000627781">
    <property type="component" value="Unassembled WGS sequence"/>
</dbReference>
<dbReference type="InterPro" id="IPR032466">
    <property type="entry name" value="Metal_Hydrolase"/>
</dbReference>
<keyword evidence="1" id="KW-0378">Hydrolase</keyword>
<gene>
    <name evidence="1" type="ORF">H9661_11465</name>
</gene>
<comment type="caution">
    <text evidence="1">The sequence shown here is derived from an EMBL/GenBank/DDBJ whole genome shotgun (WGS) entry which is preliminary data.</text>
</comment>
<organism evidence="1 2">
    <name type="scientific">Clostridium cibarium</name>
    <dbReference type="NCBI Taxonomy" id="2762247"/>
    <lineage>
        <taxon>Bacteria</taxon>
        <taxon>Bacillati</taxon>
        <taxon>Bacillota</taxon>
        <taxon>Clostridia</taxon>
        <taxon>Eubacteriales</taxon>
        <taxon>Clostridiaceae</taxon>
        <taxon>Clostridium</taxon>
    </lineage>
</organism>